<dbReference type="EMBL" id="ON746375">
    <property type="protein sequence ID" value="UYL95303.1"/>
    <property type="molecule type" value="Genomic_RNA"/>
</dbReference>
<name>A0A9E7V1S5_9VIRU</name>
<dbReference type="GO" id="GO:0003723">
    <property type="term" value="F:RNA binding"/>
    <property type="evidence" value="ECO:0007669"/>
    <property type="project" value="InterPro"/>
</dbReference>
<evidence type="ECO:0000256" key="4">
    <source>
        <dbReference type="ARBA" id="ARBA00022695"/>
    </source>
</evidence>
<evidence type="ECO:0000256" key="2">
    <source>
        <dbReference type="ARBA" id="ARBA00022484"/>
    </source>
</evidence>
<reference evidence="8" key="1">
    <citation type="submission" date="2022-05" db="EMBL/GenBank/DDBJ databases">
        <authorList>
            <person name="Cao W."/>
            <person name="Jia N."/>
            <person name="Lam T.T.-Y."/>
            <person name="Ni X."/>
            <person name="Liu J."/>
        </authorList>
    </citation>
    <scope>NUCLEOTIDE SEQUENCE</scope>
    <source>
        <strain evidence="8">TIGMIC 1</strain>
    </source>
</reference>
<dbReference type="EC" id="2.7.7.48" evidence="1 7"/>
<dbReference type="GO" id="GO:0006351">
    <property type="term" value="P:DNA-templated transcription"/>
    <property type="evidence" value="ECO:0007669"/>
    <property type="project" value="InterPro"/>
</dbReference>
<sequence>MAGRMTRMPQAMRKKMKELPGHVAARIEYMGTDKYRAEYTVEVMHSLERFRKMRRQNLFAIVMPSGSGKTQLCKKFGFVDIDLLCTVGEHEYLNEMRIDALRGKSEWDKHNKLWIEKVNGTLDLFSFKEPVVILVHSEIIALQIGALPLAGFAGTETLFKKVYEQKLANGNEPGARLMALNRVEFTTSSNIEMRNKRFFRSFEEGERLVLLTLNINEIPVACPYKYTRSVPAYGYSEECPDWVLTGDKEKLNVQELLGLYYHSIANEGTFMEDHGVPKVAMDYFLSNPEIPSSFGFGLTDNDWGKIAAQFRAAKSVPTPFNTRGDLGDIFPYKYKKNETRANITVSRMEKTMQIFDDDDCYYIASHHVGKPNNFVTGVLCYWVGLGSHTGSLRPIIREMLCTNFTWWSGVMKDFHNFIRQTNTFWGVHLTEELRHKLLYLDVLLGKEQEEADWMQEIEDRTWDQAMPDHKAYDPTTQLWTTKQYIKDFNRALDGAYCRLGKPVARDVPDFKAFYERRGEWLTKGSTVLNDLDPEMRKYTVDLINECGEVIERVQARHNKKSLFEVMDAIPELGDRFELFNATKIVTKLDENGHKRRALLPGSLMHYLVFSYVLYFVEKDNQVAHVRLNAPPDDEIVYFEQKMAVVPRLLFDWANFNLYHSAWEMEQVVRKLEYVVDGPHDYGVFVDAIAKAMYHMVIIDPEGGLHKAGRGLYSGWRGTTWINTVLNAVYTTASGMSFERLYGREPYRYVDGGGDDHDGGLNNPEDGYRLIAIMRKMGFKASAIKQMVSMKSEFFRNTITVNGVFASPVRTLTTFVNGKWEGSGNVPIKERITSILDQVAKMRRRGVESLFCNVLGVMCLSHWCKVNQDNEWLDLPSYVIHGSSEDGGFGVPDDKGQVWRLRERVPEPLVVGEAGDPPGTLATRDWLRVLCREVEQLNVDVEVSREKIADMAKASFDIYSKYDYSNVINFRTEVVARVDVVEERYCTSTWELLMDWIGSDKEQSKIGRVMRYQEIIPYMTVGGRPVTEQQMCDILGVEINCDALHFKGDVYYRRLISEPLAKLVTEFCTEAVAQDACSLRQAEEMFKDLCYMMYINTEFKM</sequence>
<evidence type="ECO:0000256" key="6">
    <source>
        <dbReference type="ARBA" id="ARBA00048744"/>
    </source>
</evidence>
<evidence type="ECO:0000256" key="5">
    <source>
        <dbReference type="ARBA" id="ARBA00022741"/>
    </source>
</evidence>
<evidence type="ECO:0000256" key="1">
    <source>
        <dbReference type="ARBA" id="ARBA00012494"/>
    </source>
</evidence>
<keyword evidence="2 7" id="KW-0696">RNA-directed RNA polymerase</keyword>
<proteinExistence type="predicted"/>
<keyword evidence="3 7" id="KW-0808">Transferase</keyword>
<evidence type="ECO:0000256" key="3">
    <source>
        <dbReference type="ARBA" id="ARBA00022679"/>
    </source>
</evidence>
<dbReference type="InterPro" id="IPR043502">
    <property type="entry name" value="DNA/RNA_pol_sf"/>
</dbReference>
<keyword evidence="4 7" id="KW-0548">Nucleotidyltransferase</keyword>
<comment type="catalytic activity">
    <reaction evidence="6 7">
        <text>RNA(n) + a ribonucleoside 5'-triphosphate = RNA(n+1) + diphosphate</text>
        <dbReference type="Rhea" id="RHEA:21248"/>
        <dbReference type="Rhea" id="RHEA-COMP:14527"/>
        <dbReference type="Rhea" id="RHEA-COMP:17342"/>
        <dbReference type="ChEBI" id="CHEBI:33019"/>
        <dbReference type="ChEBI" id="CHEBI:61557"/>
        <dbReference type="ChEBI" id="CHEBI:140395"/>
        <dbReference type="EC" id="2.7.7.48"/>
    </reaction>
</comment>
<keyword evidence="7" id="KW-0693">Viral RNA replication</keyword>
<accession>A0A9E7V1S5</accession>
<organism evidence="8">
    <name type="scientific">Nanning Chrys tick virus 1</name>
    <dbReference type="NCBI Taxonomy" id="2972085"/>
    <lineage>
        <taxon>Viruses</taxon>
        <taxon>Riboviria</taxon>
        <taxon>Orthornavirae</taxon>
        <taxon>Duplornaviricota</taxon>
        <taxon>Chrymotiviricetes</taxon>
        <taxon>Ghabrivirales</taxon>
        <taxon>Alphatotivirineae</taxon>
        <taxon>Chrysoviridae</taxon>
    </lineage>
</organism>
<dbReference type="SUPFAM" id="SSF56672">
    <property type="entry name" value="DNA/RNA polymerases"/>
    <property type="match status" value="1"/>
</dbReference>
<dbReference type="GO" id="GO:0003968">
    <property type="term" value="F:RNA-directed RNA polymerase activity"/>
    <property type="evidence" value="ECO:0007669"/>
    <property type="project" value="UniProtKB-KW"/>
</dbReference>
<dbReference type="InterPro" id="IPR001795">
    <property type="entry name" value="RNA-dir_pol_luteovirus"/>
</dbReference>
<keyword evidence="5 7" id="KW-0547">Nucleotide-binding</keyword>
<dbReference type="GO" id="GO:0000166">
    <property type="term" value="F:nucleotide binding"/>
    <property type="evidence" value="ECO:0007669"/>
    <property type="project" value="UniProtKB-KW"/>
</dbReference>
<protein>
    <recommendedName>
        <fullName evidence="1 7">RNA-directed RNA polymerase</fullName>
        <ecNumber evidence="1 7">2.7.7.48</ecNumber>
    </recommendedName>
</protein>
<dbReference type="Pfam" id="PF02123">
    <property type="entry name" value="RdRP_4"/>
    <property type="match status" value="1"/>
</dbReference>
<evidence type="ECO:0000313" key="8">
    <source>
        <dbReference type="EMBL" id="UYL95303.1"/>
    </source>
</evidence>
<evidence type="ECO:0000256" key="7">
    <source>
        <dbReference type="RuleBase" id="RU364050"/>
    </source>
</evidence>